<name>A0A2G2Z613_CAPAN</name>
<evidence type="ECO:0000259" key="1">
    <source>
        <dbReference type="Pfam" id="PF07727"/>
    </source>
</evidence>
<comment type="caution">
    <text evidence="2">The sequence shown here is derived from an EMBL/GenBank/DDBJ whole genome shotgun (WGS) entry which is preliminary data.</text>
</comment>
<proteinExistence type="predicted"/>
<evidence type="ECO:0000313" key="2">
    <source>
        <dbReference type="EMBL" id="PHT77450.1"/>
    </source>
</evidence>
<dbReference type="Gramene" id="PHT77450">
    <property type="protein sequence ID" value="PHT77450"/>
    <property type="gene ID" value="T459_20972"/>
</dbReference>
<dbReference type="InterPro" id="IPR013103">
    <property type="entry name" value="RVT_2"/>
</dbReference>
<sequence>MIKEMNALQTNNTWELVQLPKGKFTVGSRWIYTVKVGLDGTVDRLKARLVAKGYTQIYGLDYGDTFSPVAKIASVRLLISLAAMHHWPLHQLDIKNAFLHGELTKEVYMEQPPGFVGQGESDLVCRLKRSLYGLKQSPRAWFGRFSSIV</sequence>
<dbReference type="STRING" id="4072.A0A2G2Z613"/>
<dbReference type="InterPro" id="IPR043502">
    <property type="entry name" value="DNA/RNA_pol_sf"/>
</dbReference>
<keyword evidence="3" id="KW-1185">Reference proteome</keyword>
<reference evidence="2 3" key="1">
    <citation type="journal article" date="2014" name="Nat. Genet.">
        <title>Genome sequence of the hot pepper provides insights into the evolution of pungency in Capsicum species.</title>
        <authorList>
            <person name="Kim S."/>
            <person name="Park M."/>
            <person name="Yeom S.I."/>
            <person name="Kim Y.M."/>
            <person name="Lee J.M."/>
            <person name="Lee H.A."/>
            <person name="Seo E."/>
            <person name="Choi J."/>
            <person name="Cheong K."/>
            <person name="Kim K.T."/>
            <person name="Jung K."/>
            <person name="Lee G.W."/>
            <person name="Oh S.K."/>
            <person name="Bae C."/>
            <person name="Kim S.B."/>
            <person name="Lee H.Y."/>
            <person name="Kim S.Y."/>
            <person name="Kim M.S."/>
            <person name="Kang B.C."/>
            <person name="Jo Y.D."/>
            <person name="Yang H.B."/>
            <person name="Jeong H.J."/>
            <person name="Kang W.H."/>
            <person name="Kwon J.K."/>
            <person name="Shin C."/>
            <person name="Lim J.Y."/>
            <person name="Park J.H."/>
            <person name="Huh J.H."/>
            <person name="Kim J.S."/>
            <person name="Kim B.D."/>
            <person name="Cohen O."/>
            <person name="Paran I."/>
            <person name="Suh M.C."/>
            <person name="Lee S.B."/>
            <person name="Kim Y.K."/>
            <person name="Shin Y."/>
            <person name="Noh S.J."/>
            <person name="Park J."/>
            <person name="Seo Y.S."/>
            <person name="Kwon S.Y."/>
            <person name="Kim H.A."/>
            <person name="Park J.M."/>
            <person name="Kim H.J."/>
            <person name="Choi S.B."/>
            <person name="Bosland P.W."/>
            <person name="Reeves G."/>
            <person name="Jo S.H."/>
            <person name="Lee B.W."/>
            <person name="Cho H.T."/>
            <person name="Choi H.S."/>
            <person name="Lee M.S."/>
            <person name="Yu Y."/>
            <person name="Do Choi Y."/>
            <person name="Park B.S."/>
            <person name="van Deynze A."/>
            <person name="Ashrafi H."/>
            <person name="Hill T."/>
            <person name="Kim W.T."/>
            <person name="Pai H.S."/>
            <person name="Ahn H.K."/>
            <person name="Yeam I."/>
            <person name="Giovannoni J.J."/>
            <person name="Rose J.K."/>
            <person name="Sorensen I."/>
            <person name="Lee S.J."/>
            <person name="Kim R.W."/>
            <person name="Choi I.Y."/>
            <person name="Choi B.S."/>
            <person name="Lim J.S."/>
            <person name="Lee Y.H."/>
            <person name="Choi D."/>
        </authorList>
    </citation>
    <scope>NUCLEOTIDE SEQUENCE [LARGE SCALE GENOMIC DNA]</scope>
    <source>
        <strain evidence="3">cv. CM334</strain>
    </source>
</reference>
<accession>A0A2G2Z613</accession>
<dbReference type="Pfam" id="PF07727">
    <property type="entry name" value="RVT_2"/>
    <property type="match status" value="1"/>
</dbReference>
<protein>
    <recommendedName>
        <fullName evidence="1">Reverse transcriptase Ty1/copia-type domain-containing protein</fullName>
    </recommendedName>
</protein>
<dbReference type="EMBL" id="AYRZ02000007">
    <property type="protein sequence ID" value="PHT77450.1"/>
    <property type="molecule type" value="Genomic_DNA"/>
</dbReference>
<dbReference type="SUPFAM" id="SSF56672">
    <property type="entry name" value="DNA/RNA polymerases"/>
    <property type="match status" value="1"/>
</dbReference>
<dbReference type="AlphaFoldDB" id="A0A2G2Z613"/>
<dbReference type="Proteomes" id="UP000222542">
    <property type="component" value="Unassembled WGS sequence"/>
</dbReference>
<evidence type="ECO:0000313" key="3">
    <source>
        <dbReference type="Proteomes" id="UP000222542"/>
    </source>
</evidence>
<dbReference type="OMA" id="AMIVAMQ"/>
<reference evidence="2 3" key="2">
    <citation type="journal article" date="2017" name="Genome Biol.">
        <title>New reference genome sequences of hot pepper reveal the massive evolution of plant disease-resistance genes by retroduplication.</title>
        <authorList>
            <person name="Kim S."/>
            <person name="Park J."/>
            <person name="Yeom S.I."/>
            <person name="Kim Y.M."/>
            <person name="Seo E."/>
            <person name="Kim K.T."/>
            <person name="Kim M.S."/>
            <person name="Lee J.M."/>
            <person name="Cheong K."/>
            <person name="Shin H.S."/>
            <person name="Kim S.B."/>
            <person name="Han K."/>
            <person name="Lee J."/>
            <person name="Park M."/>
            <person name="Lee H.A."/>
            <person name="Lee H.Y."/>
            <person name="Lee Y."/>
            <person name="Oh S."/>
            <person name="Lee J.H."/>
            <person name="Choi E."/>
            <person name="Choi E."/>
            <person name="Lee S.E."/>
            <person name="Jeon J."/>
            <person name="Kim H."/>
            <person name="Choi G."/>
            <person name="Song H."/>
            <person name="Lee J."/>
            <person name="Lee S.C."/>
            <person name="Kwon J.K."/>
            <person name="Lee H.Y."/>
            <person name="Koo N."/>
            <person name="Hong Y."/>
            <person name="Kim R.W."/>
            <person name="Kang W.H."/>
            <person name="Huh J.H."/>
            <person name="Kang B.C."/>
            <person name="Yang T.J."/>
            <person name="Lee Y.H."/>
            <person name="Bennetzen J.L."/>
            <person name="Choi D."/>
        </authorList>
    </citation>
    <scope>NUCLEOTIDE SEQUENCE [LARGE SCALE GENOMIC DNA]</scope>
    <source>
        <strain evidence="3">cv. CM334</strain>
    </source>
</reference>
<gene>
    <name evidence="2" type="ORF">T459_20972</name>
</gene>
<feature type="domain" description="Reverse transcriptase Ty1/copia-type" evidence="1">
    <location>
        <begin position="11"/>
        <end position="146"/>
    </location>
</feature>
<organism evidence="2 3">
    <name type="scientific">Capsicum annuum</name>
    <name type="common">Capsicum pepper</name>
    <dbReference type="NCBI Taxonomy" id="4072"/>
    <lineage>
        <taxon>Eukaryota</taxon>
        <taxon>Viridiplantae</taxon>
        <taxon>Streptophyta</taxon>
        <taxon>Embryophyta</taxon>
        <taxon>Tracheophyta</taxon>
        <taxon>Spermatophyta</taxon>
        <taxon>Magnoliopsida</taxon>
        <taxon>eudicotyledons</taxon>
        <taxon>Gunneridae</taxon>
        <taxon>Pentapetalae</taxon>
        <taxon>asterids</taxon>
        <taxon>lamiids</taxon>
        <taxon>Solanales</taxon>
        <taxon>Solanaceae</taxon>
        <taxon>Solanoideae</taxon>
        <taxon>Capsiceae</taxon>
        <taxon>Capsicum</taxon>
    </lineage>
</organism>